<evidence type="ECO:0000256" key="1">
    <source>
        <dbReference type="ARBA" id="ARBA00012513"/>
    </source>
</evidence>
<feature type="domain" description="Fungal-type protein kinase" evidence="4">
    <location>
        <begin position="1"/>
        <end position="288"/>
    </location>
</feature>
<dbReference type="Pfam" id="PF17667">
    <property type="entry name" value="Pkinase_fungal"/>
    <property type="match status" value="1"/>
</dbReference>
<evidence type="ECO:0000256" key="2">
    <source>
        <dbReference type="ARBA" id="ARBA00047899"/>
    </source>
</evidence>
<evidence type="ECO:0000256" key="3">
    <source>
        <dbReference type="ARBA" id="ARBA00048679"/>
    </source>
</evidence>
<accession>A0ABR0SYY6</accession>
<protein>
    <recommendedName>
        <fullName evidence="1">non-specific serine/threonine protein kinase</fullName>
        <ecNumber evidence="1">2.7.11.1</ecNumber>
    </recommendedName>
</protein>
<dbReference type="InterPro" id="IPR011009">
    <property type="entry name" value="Kinase-like_dom_sf"/>
</dbReference>
<dbReference type="EC" id="2.7.11.1" evidence="1"/>
<sequence>MNEQQLGFDPTIITSGDKRFIEIKREDRTERLIIEKSMGRRPCIAGRATTCWKAYYENDPQTPLVIKDSWQFPERQEEGELLQEATDKGVINVARHYYHETVKVLGMDDDVRNSVRKGLDISKAENYQRRPVVLLDRSDPRVRPALFSPWKTIPFRIFNGGDITSNRIHRRVILRDYGTPIYKASSRAALLKALKGCIEGYESLHKAGFLHRDISIYNLMVNEDENNPSWPSFLIDLDLAIKEQRASASGAKGKTGTRAFMAVGVLLGDLHSFMHDLESFFWVLFWICIHYNGPGLAIGPTRFDHWNYENDQDLADLKFAAIIDERTFLDRAERDFTPYYEPLIPWVNRLRREVFPNGKIWKKEDRSLYGRMNKVLEAATKAEEA</sequence>
<evidence type="ECO:0000259" key="4">
    <source>
        <dbReference type="Pfam" id="PF17667"/>
    </source>
</evidence>
<organism evidence="5 6">
    <name type="scientific">Cladobotryum mycophilum</name>
    <dbReference type="NCBI Taxonomy" id="491253"/>
    <lineage>
        <taxon>Eukaryota</taxon>
        <taxon>Fungi</taxon>
        <taxon>Dikarya</taxon>
        <taxon>Ascomycota</taxon>
        <taxon>Pezizomycotina</taxon>
        <taxon>Sordariomycetes</taxon>
        <taxon>Hypocreomycetidae</taxon>
        <taxon>Hypocreales</taxon>
        <taxon>Hypocreaceae</taxon>
        <taxon>Cladobotryum</taxon>
    </lineage>
</organism>
<gene>
    <name evidence="5" type="ORF">PT974_02294</name>
</gene>
<dbReference type="SUPFAM" id="SSF56112">
    <property type="entry name" value="Protein kinase-like (PK-like)"/>
    <property type="match status" value="1"/>
</dbReference>
<dbReference type="PANTHER" id="PTHR38248:SF2">
    <property type="entry name" value="FUNK1 11"/>
    <property type="match status" value="1"/>
</dbReference>
<dbReference type="InterPro" id="IPR008266">
    <property type="entry name" value="Tyr_kinase_AS"/>
</dbReference>
<evidence type="ECO:0000313" key="5">
    <source>
        <dbReference type="EMBL" id="KAK5996946.1"/>
    </source>
</evidence>
<reference evidence="5 6" key="1">
    <citation type="submission" date="2024-01" db="EMBL/GenBank/DDBJ databases">
        <title>Complete genome of Cladobotryum mycophilum ATHUM6906.</title>
        <authorList>
            <person name="Christinaki A.C."/>
            <person name="Myridakis A.I."/>
            <person name="Kouvelis V.N."/>
        </authorList>
    </citation>
    <scope>NUCLEOTIDE SEQUENCE [LARGE SCALE GENOMIC DNA]</scope>
    <source>
        <strain evidence="5 6">ATHUM6906</strain>
    </source>
</reference>
<name>A0ABR0SYY6_9HYPO</name>
<dbReference type="PANTHER" id="PTHR38248">
    <property type="entry name" value="FUNK1 6"/>
    <property type="match status" value="1"/>
</dbReference>
<dbReference type="Gene3D" id="1.10.510.10">
    <property type="entry name" value="Transferase(Phosphotransferase) domain 1"/>
    <property type="match status" value="1"/>
</dbReference>
<evidence type="ECO:0000313" key="6">
    <source>
        <dbReference type="Proteomes" id="UP001338125"/>
    </source>
</evidence>
<comment type="catalytic activity">
    <reaction evidence="3">
        <text>L-seryl-[protein] + ATP = O-phospho-L-seryl-[protein] + ADP + H(+)</text>
        <dbReference type="Rhea" id="RHEA:17989"/>
        <dbReference type="Rhea" id="RHEA-COMP:9863"/>
        <dbReference type="Rhea" id="RHEA-COMP:11604"/>
        <dbReference type="ChEBI" id="CHEBI:15378"/>
        <dbReference type="ChEBI" id="CHEBI:29999"/>
        <dbReference type="ChEBI" id="CHEBI:30616"/>
        <dbReference type="ChEBI" id="CHEBI:83421"/>
        <dbReference type="ChEBI" id="CHEBI:456216"/>
        <dbReference type="EC" id="2.7.11.1"/>
    </reaction>
</comment>
<dbReference type="EMBL" id="JAVFKD010000002">
    <property type="protein sequence ID" value="KAK5996946.1"/>
    <property type="molecule type" value="Genomic_DNA"/>
</dbReference>
<comment type="catalytic activity">
    <reaction evidence="2">
        <text>L-threonyl-[protein] + ATP = O-phospho-L-threonyl-[protein] + ADP + H(+)</text>
        <dbReference type="Rhea" id="RHEA:46608"/>
        <dbReference type="Rhea" id="RHEA-COMP:11060"/>
        <dbReference type="Rhea" id="RHEA-COMP:11605"/>
        <dbReference type="ChEBI" id="CHEBI:15378"/>
        <dbReference type="ChEBI" id="CHEBI:30013"/>
        <dbReference type="ChEBI" id="CHEBI:30616"/>
        <dbReference type="ChEBI" id="CHEBI:61977"/>
        <dbReference type="ChEBI" id="CHEBI:456216"/>
        <dbReference type="EC" id="2.7.11.1"/>
    </reaction>
</comment>
<dbReference type="InterPro" id="IPR040976">
    <property type="entry name" value="Pkinase_fungal"/>
</dbReference>
<proteinExistence type="predicted"/>
<dbReference type="PROSITE" id="PS00109">
    <property type="entry name" value="PROTEIN_KINASE_TYR"/>
    <property type="match status" value="1"/>
</dbReference>
<dbReference type="Proteomes" id="UP001338125">
    <property type="component" value="Unassembled WGS sequence"/>
</dbReference>
<keyword evidence="6" id="KW-1185">Reference proteome</keyword>
<comment type="caution">
    <text evidence="5">The sequence shown here is derived from an EMBL/GenBank/DDBJ whole genome shotgun (WGS) entry which is preliminary data.</text>
</comment>